<dbReference type="GO" id="GO:0016987">
    <property type="term" value="F:sigma factor activity"/>
    <property type="evidence" value="ECO:0007669"/>
    <property type="project" value="UniProtKB-KW"/>
</dbReference>
<dbReference type="NCBIfam" id="NF004052">
    <property type="entry name" value="PRK05572.1"/>
    <property type="match status" value="1"/>
</dbReference>
<evidence type="ECO:0000256" key="4">
    <source>
        <dbReference type="ARBA" id="ARBA00023082"/>
    </source>
</evidence>
<dbReference type="NCBIfam" id="TIGR02980">
    <property type="entry name" value="SigBFG"/>
    <property type="match status" value="1"/>
</dbReference>
<gene>
    <name evidence="8" type="ordered locus">Thexy_1209</name>
</gene>
<dbReference type="AlphaFoldDB" id="F6BLJ5"/>
<comment type="similarity">
    <text evidence="1">Belongs to the sigma-70 factor family.</text>
</comment>
<dbReference type="PANTHER" id="PTHR30385:SF4">
    <property type="entry name" value="RNA POLYMERASE SIGMA-E FACTOR"/>
    <property type="match status" value="1"/>
</dbReference>
<dbReference type="Pfam" id="PF04542">
    <property type="entry name" value="Sigma70_r2"/>
    <property type="match status" value="1"/>
</dbReference>
<dbReference type="eggNOG" id="COG1191">
    <property type="taxonomic scope" value="Bacteria"/>
</dbReference>
<dbReference type="Gene3D" id="1.20.120.1810">
    <property type="match status" value="1"/>
</dbReference>
<keyword evidence="6" id="KW-0804">Transcription</keyword>
<dbReference type="Pfam" id="PF04539">
    <property type="entry name" value="Sigma70_r3"/>
    <property type="match status" value="1"/>
</dbReference>
<dbReference type="GO" id="GO:0003677">
    <property type="term" value="F:DNA binding"/>
    <property type="evidence" value="ECO:0007669"/>
    <property type="project" value="UniProtKB-KW"/>
</dbReference>
<evidence type="ECO:0000256" key="3">
    <source>
        <dbReference type="ARBA" id="ARBA00023015"/>
    </source>
</evidence>
<proteinExistence type="inferred from homology"/>
<dbReference type="SUPFAM" id="SSF88946">
    <property type="entry name" value="Sigma2 domain of RNA polymerase sigma factors"/>
    <property type="match status" value="1"/>
</dbReference>
<keyword evidence="2" id="KW-0749">Sporulation</keyword>
<dbReference type="InterPro" id="IPR013324">
    <property type="entry name" value="RNA_pol_sigma_r3/r4-like"/>
</dbReference>
<dbReference type="NCBIfam" id="TIGR02885">
    <property type="entry name" value="spore_sigF"/>
    <property type="match status" value="1"/>
</dbReference>
<keyword evidence="5" id="KW-0238">DNA-binding</keyword>
<dbReference type="InterPro" id="IPR014236">
    <property type="entry name" value="RNA_pol_sigma-F"/>
</dbReference>
<dbReference type="KEGG" id="txy:Thexy_1209"/>
<dbReference type="HOGENOM" id="CLU_014793_8_5_9"/>
<dbReference type="Proteomes" id="UP000007239">
    <property type="component" value="Chromosome"/>
</dbReference>
<reference evidence="8" key="1">
    <citation type="submission" date="2011-05" db="EMBL/GenBank/DDBJ databases">
        <title>Complete sequence of Thermoanaerobacterium xylanolyticum LX-11.</title>
        <authorList>
            <consortium name="US DOE Joint Genome Institute"/>
            <person name="Lucas S."/>
            <person name="Han J."/>
            <person name="Lapidus A."/>
            <person name="Cheng J.-F."/>
            <person name="Goodwin L."/>
            <person name="Pitluck S."/>
            <person name="Peters L."/>
            <person name="Mikhailova N."/>
            <person name="Lu M."/>
            <person name="Han C."/>
            <person name="Tapia R."/>
            <person name="Land M."/>
            <person name="Hauser L."/>
            <person name="Kyrpides N."/>
            <person name="Ivanova N."/>
            <person name="Pagani I."/>
            <person name="Hemme C."/>
            <person name="Woyke T."/>
        </authorList>
    </citation>
    <scope>NUCLEOTIDE SEQUENCE</scope>
    <source>
        <strain evidence="8">LX-11</strain>
    </source>
</reference>
<evidence type="ECO:0000256" key="1">
    <source>
        <dbReference type="ARBA" id="ARBA00007788"/>
    </source>
</evidence>
<keyword evidence="4" id="KW-0731">Sigma factor</keyword>
<organism evidence="8 9">
    <name type="scientific">Thermoanaerobacterium xylanolyticum (strain ATCC 49914 / DSM 7097 / LX-11)</name>
    <dbReference type="NCBI Taxonomy" id="858215"/>
    <lineage>
        <taxon>Bacteria</taxon>
        <taxon>Bacillati</taxon>
        <taxon>Bacillota</taxon>
        <taxon>Clostridia</taxon>
        <taxon>Thermoanaerobacterales</taxon>
        <taxon>Thermoanaerobacteraceae</taxon>
        <taxon>Thermoanaerobacterium</taxon>
    </lineage>
</organism>
<dbReference type="NCBIfam" id="TIGR02937">
    <property type="entry name" value="sigma70-ECF"/>
    <property type="match status" value="1"/>
</dbReference>
<dbReference type="SUPFAM" id="SSF88659">
    <property type="entry name" value="Sigma3 and sigma4 domains of RNA polymerase sigma factors"/>
    <property type="match status" value="2"/>
</dbReference>
<dbReference type="RefSeq" id="WP_013787984.1">
    <property type="nucleotide sequence ID" value="NC_015555.1"/>
</dbReference>
<evidence type="ECO:0000256" key="5">
    <source>
        <dbReference type="ARBA" id="ARBA00023125"/>
    </source>
</evidence>
<dbReference type="InterPro" id="IPR007627">
    <property type="entry name" value="RNA_pol_sigma70_r2"/>
</dbReference>
<dbReference type="GO" id="GO:0030435">
    <property type="term" value="P:sporulation resulting in formation of a cellular spore"/>
    <property type="evidence" value="ECO:0007669"/>
    <property type="project" value="UniProtKB-KW"/>
</dbReference>
<sequence length="247" mass="28789">MIDKDNERNEDVNELIRKSKNNDKSSMEKLLKENSGLIWSIVKKFSYRGYEAEDLYQIGCIGFVKAINKFDESYNVKLSTYAVPIIIGEIKRFLRDDGLIKVSRSLKELSNKAYFMKDKLEKELNREPTIQEIASKLDVSAEEVAMAFESTATAEYLYDNSQHNEDDNLLLIEKIGIDEQEYEIEDKLALRMVLKNLNSRERQIIVLRYFKDMTQTEVSKILGISQVQVSRIEKKVLKKLKEQLQEV</sequence>
<dbReference type="EMBL" id="CP002739">
    <property type="protein sequence ID" value="AEF17242.1"/>
    <property type="molecule type" value="Genomic_DNA"/>
</dbReference>
<dbReference type="PRINTS" id="PR00046">
    <property type="entry name" value="SIGMA70FCT"/>
</dbReference>
<feature type="domain" description="HTH cro/C1-type" evidence="7">
    <location>
        <begin position="204"/>
        <end position="234"/>
    </location>
</feature>
<dbReference type="InterPro" id="IPR014284">
    <property type="entry name" value="RNA_pol_sigma-70_dom"/>
</dbReference>
<dbReference type="InterPro" id="IPR014322">
    <property type="entry name" value="RNA_pol_sigma-B/F/G"/>
</dbReference>
<evidence type="ECO:0000313" key="9">
    <source>
        <dbReference type="Proteomes" id="UP000007239"/>
    </source>
</evidence>
<evidence type="ECO:0000256" key="6">
    <source>
        <dbReference type="ARBA" id="ARBA00023163"/>
    </source>
</evidence>
<dbReference type="PROSITE" id="PS50943">
    <property type="entry name" value="HTH_CROC1"/>
    <property type="match status" value="1"/>
</dbReference>
<evidence type="ECO:0000256" key="2">
    <source>
        <dbReference type="ARBA" id="ARBA00022969"/>
    </source>
</evidence>
<dbReference type="Pfam" id="PF04545">
    <property type="entry name" value="Sigma70_r4"/>
    <property type="match status" value="1"/>
</dbReference>
<keyword evidence="9" id="KW-1185">Reference proteome</keyword>
<accession>F6BLJ5</accession>
<protein>
    <submittedName>
        <fullName evidence="8">RNA polymerase, sigma 28 subunit, SigF</fullName>
    </submittedName>
</protein>
<dbReference type="InterPro" id="IPR000943">
    <property type="entry name" value="RNA_pol_sigma70"/>
</dbReference>
<dbReference type="CDD" id="cd06171">
    <property type="entry name" value="Sigma70_r4"/>
    <property type="match status" value="1"/>
</dbReference>
<dbReference type="GO" id="GO:0006352">
    <property type="term" value="P:DNA-templated transcription initiation"/>
    <property type="evidence" value="ECO:0007669"/>
    <property type="project" value="InterPro"/>
</dbReference>
<dbReference type="InterPro" id="IPR007630">
    <property type="entry name" value="RNA_pol_sigma70_r4"/>
</dbReference>
<evidence type="ECO:0000259" key="7">
    <source>
        <dbReference type="PROSITE" id="PS50943"/>
    </source>
</evidence>
<name>F6BLJ5_THEXL</name>
<dbReference type="InterPro" id="IPR013325">
    <property type="entry name" value="RNA_pol_sigma_r2"/>
</dbReference>
<evidence type="ECO:0000313" key="8">
    <source>
        <dbReference type="EMBL" id="AEF17242.1"/>
    </source>
</evidence>
<keyword evidence="3" id="KW-0805">Transcription regulation</keyword>
<dbReference type="InterPro" id="IPR007624">
    <property type="entry name" value="RNA_pol_sigma70_r3"/>
</dbReference>
<dbReference type="STRING" id="858215.Thexy_1209"/>
<dbReference type="Gene3D" id="1.10.10.10">
    <property type="entry name" value="Winged helix-like DNA-binding domain superfamily/Winged helix DNA-binding domain"/>
    <property type="match status" value="2"/>
</dbReference>
<dbReference type="PROSITE" id="PS00716">
    <property type="entry name" value="SIGMA70_2"/>
    <property type="match status" value="1"/>
</dbReference>
<dbReference type="InterPro" id="IPR036388">
    <property type="entry name" value="WH-like_DNA-bd_sf"/>
</dbReference>
<dbReference type="InterPro" id="IPR001387">
    <property type="entry name" value="Cro/C1-type_HTH"/>
</dbReference>
<dbReference type="PANTHER" id="PTHR30385">
    <property type="entry name" value="SIGMA FACTOR F FLAGELLAR"/>
    <property type="match status" value="1"/>
</dbReference>